<accession>A0A1V9F796</accession>
<comment type="caution">
    <text evidence="3">The sequence shown here is derived from an EMBL/GenBank/DDBJ whole genome shotgun (WGS) entry which is preliminary data.</text>
</comment>
<dbReference type="CDD" id="cd03789">
    <property type="entry name" value="GT9_LPS_heptosyltransferase"/>
    <property type="match status" value="1"/>
</dbReference>
<organism evidence="3 4">
    <name type="scientific">Niastella yeongjuensis</name>
    <dbReference type="NCBI Taxonomy" id="354355"/>
    <lineage>
        <taxon>Bacteria</taxon>
        <taxon>Pseudomonadati</taxon>
        <taxon>Bacteroidota</taxon>
        <taxon>Chitinophagia</taxon>
        <taxon>Chitinophagales</taxon>
        <taxon>Chitinophagaceae</taxon>
        <taxon>Niastella</taxon>
    </lineage>
</organism>
<dbReference type="SUPFAM" id="SSF53756">
    <property type="entry name" value="UDP-Glycosyltransferase/glycogen phosphorylase"/>
    <property type="match status" value="1"/>
</dbReference>
<keyword evidence="2" id="KW-0808">Transferase</keyword>
<keyword evidence="1" id="KW-0328">Glycosyltransferase</keyword>
<evidence type="ECO:0000313" key="3">
    <source>
        <dbReference type="EMBL" id="OQP54228.1"/>
    </source>
</evidence>
<dbReference type="PANTHER" id="PTHR30160">
    <property type="entry name" value="TETRAACYLDISACCHARIDE 4'-KINASE-RELATED"/>
    <property type="match status" value="1"/>
</dbReference>
<dbReference type="Proteomes" id="UP000192610">
    <property type="component" value="Unassembled WGS sequence"/>
</dbReference>
<keyword evidence="4" id="KW-1185">Reference proteome</keyword>
<dbReference type="Pfam" id="PF01075">
    <property type="entry name" value="Glyco_transf_9"/>
    <property type="match status" value="1"/>
</dbReference>
<reference evidence="4" key="1">
    <citation type="submission" date="2016-04" db="EMBL/GenBank/DDBJ databases">
        <authorList>
            <person name="Chen L."/>
            <person name="Zhuang W."/>
            <person name="Wang G."/>
        </authorList>
    </citation>
    <scope>NUCLEOTIDE SEQUENCE [LARGE SCALE GENOMIC DNA]</scope>
    <source>
        <strain evidence="4">17621</strain>
    </source>
</reference>
<proteinExistence type="predicted"/>
<dbReference type="PANTHER" id="PTHR30160:SF1">
    <property type="entry name" value="LIPOPOLYSACCHARIDE 1,2-N-ACETYLGLUCOSAMINETRANSFERASE-RELATED"/>
    <property type="match status" value="1"/>
</dbReference>
<gene>
    <name evidence="3" type="ORF">A4H97_22280</name>
</gene>
<evidence type="ECO:0000256" key="2">
    <source>
        <dbReference type="ARBA" id="ARBA00022679"/>
    </source>
</evidence>
<dbReference type="GO" id="GO:0009244">
    <property type="term" value="P:lipopolysaccharide core region biosynthetic process"/>
    <property type="evidence" value="ECO:0007669"/>
    <property type="project" value="TreeGrafter"/>
</dbReference>
<dbReference type="InterPro" id="IPR002201">
    <property type="entry name" value="Glyco_trans_9"/>
</dbReference>
<dbReference type="AlphaFoldDB" id="A0A1V9F796"/>
<evidence type="ECO:0008006" key="5">
    <source>
        <dbReference type="Google" id="ProtNLM"/>
    </source>
</evidence>
<dbReference type="EMBL" id="LVXG01000004">
    <property type="protein sequence ID" value="OQP54228.1"/>
    <property type="molecule type" value="Genomic_DNA"/>
</dbReference>
<dbReference type="STRING" id="354355.SAMN05660816_05255"/>
<sequence>MTKNIIVTTRAGLGDVLLITPALRAVKECYSDHKLIVYCLKKSHREVLLNNPYIDSLRLLPPLYLWRYPYHLFSYLFNNSRRQGHFFDTQKLKHYSMRPNAIPVSWLYNKNVKEVVPELFSDLDVRLENKNVQLFFTKREEAKARHRLAPYRNTIIMHVYSRTSVNHMWSIEKWEALVRELPEFTFIQVGMEDEPRVKGAIDWRDNKMGIRDIFCLLKYATSFVGVESCMGHATNAFGLPGVVLFGDTSPVHWGHDNNINIYKNVRCAPCFHHLNGDPCPYTHECMRLITVEDVKAALIRQVNVQQVMAKHVSVHQPADY</sequence>
<dbReference type="GO" id="GO:0005829">
    <property type="term" value="C:cytosol"/>
    <property type="evidence" value="ECO:0007669"/>
    <property type="project" value="TreeGrafter"/>
</dbReference>
<evidence type="ECO:0000256" key="1">
    <source>
        <dbReference type="ARBA" id="ARBA00022676"/>
    </source>
</evidence>
<dbReference type="InterPro" id="IPR051199">
    <property type="entry name" value="LPS_LOS_Heptosyltrfase"/>
</dbReference>
<evidence type="ECO:0000313" key="4">
    <source>
        <dbReference type="Proteomes" id="UP000192610"/>
    </source>
</evidence>
<dbReference type="RefSeq" id="WP_165758805.1">
    <property type="nucleotide sequence ID" value="NZ_FOCZ01000011.1"/>
</dbReference>
<dbReference type="GO" id="GO:0008713">
    <property type="term" value="F:ADP-heptose-lipopolysaccharide heptosyltransferase activity"/>
    <property type="evidence" value="ECO:0007669"/>
    <property type="project" value="TreeGrafter"/>
</dbReference>
<name>A0A1V9F796_9BACT</name>
<protein>
    <recommendedName>
        <fullName evidence="5">Heptosyltransferase</fullName>
    </recommendedName>
</protein>
<dbReference type="Gene3D" id="3.40.50.2000">
    <property type="entry name" value="Glycogen Phosphorylase B"/>
    <property type="match status" value="2"/>
</dbReference>